<evidence type="ECO:0000256" key="1">
    <source>
        <dbReference type="ARBA" id="ARBA00005622"/>
    </source>
</evidence>
<keyword evidence="2" id="KW-0378">Hydrolase</keyword>
<feature type="region of interest" description="Disordered" evidence="3">
    <location>
        <begin position="1"/>
        <end position="23"/>
    </location>
</feature>
<gene>
    <name evidence="4" type="ORF">CBER1_02748</name>
</gene>
<dbReference type="InterPro" id="IPR029058">
    <property type="entry name" value="AB_hydrolase_fold"/>
</dbReference>
<comment type="caution">
    <text evidence="4">The sequence shown here is derived from an EMBL/GenBank/DDBJ whole genome shotgun (WGS) entry which is preliminary data.</text>
</comment>
<dbReference type="EMBL" id="PNEN01000540">
    <property type="protein sequence ID" value="PPJ55432.1"/>
    <property type="molecule type" value="Genomic_DNA"/>
</dbReference>
<dbReference type="GO" id="GO:0016788">
    <property type="term" value="F:hydrolase activity, acting on ester bonds"/>
    <property type="evidence" value="ECO:0007669"/>
    <property type="project" value="TreeGrafter"/>
</dbReference>
<name>A0A2S6C6T0_9PEZI</name>
<evidence type="ECO:0000313" key="4">
    <source>
        <dbReference type="EMBL" id="PPJ55432.1"/>
    </source>
</evidence>
<dbReference type="InterPro" id="IPR052558">
    <property type="entry name" value="Siderophore_Hydrolase_D"/>
</dbReference>
<evidence type="ECO:0000256" key="2">
    <source>
        <dbReference type="ARBA" id="ARBA00022801"/>
    </source>
</evidence>
<dbReference type="AlphaFoldDB" id="A0A2S6C6T0"/>
<accession>A0A2S6C6T0</accession>
<dbReference type="InterPro" id="IPR000801">
    <property type="entry name" value="Esterase-like"/>
</dbReference>
<dbReference type="SUPFAM" id="SSF53474">
    <property type="entry name" value="alpha/beta-Hydrolases"/>
    <property type="match status" value="1"/>
</dbReference>
<dbReference type="Proteomes" id="UP000237631">
    <property type="component" value="Unassembled WGS sequence"/>
</dbReference>
<dbReference type="Pfam" id="PF00756">
    <property type="entry name" value="Esterase"/>
    <property type="match status" value="1"/>
</dbReference>
<sequence>MTRMHAATGANDEPRPTTVTLPNSLQFPLESQSGEEYLIQISWPLQWQNGCAPTDKAIPVIYFVDGNALFFTASEIAWRRATSSRFAEGGIIVAVGYPLEPGKLYDFHRRSLDLTPPTTPSIEGSGGADRFLDFLEGPVKSAVKEKFPNITIAREGLYGHSYGGLFALYALFTRPHSFEGFMASSPSIWWNGRCILHYANNFSAGEQAQVPAVLPSLMMFCGGWEQHPPRWSNEPLDDYEARQRMWNDIRMEDNMLDLCKMLEDCKRLHTVQKGVYEQEEHTSVMSCSLSRSITRFFEEWPLQSS</sequence>
<keyword evidence="5" id="KW-1185">Reference proteome</keyword>
<dbReference type="OrthoDB" id="446683at2759"/>
<comment type="similarity">
    <text evidence="1">Belongs to the esterase D family.</text>
</comment>
<evidence type="ECO:0000313" key="5">
    <source>
        <dbReference type="Proteomes" id="UP000237631"/>
    </source>
</evidence>
<dbReference type="Gene3D" id="3.40.50.1820">
    <property type="entry name" value="alpha/beta hydrolase"/>
    <property type="match status" value="1"/>
</dbReference>
<proteinExistence type="inferred from homology"/>
<organism evidence="4 5">
    <name type="scientific">Cercospora berteroae</name>
    <dbReference type="NCBI Taxonomy" id="357750"/>
    <lineage>
        <taxon>Eukaryota</taxon>
        <taxon>Fungi</taxon>
        <taxon>Dikarya</taxon>
        <taxon>Ascomycota</taxon>
        <taxon>Pezizomycotina</taxon>
        <taxon>Dothideomycetes</taxon>
        <taxon>Dothideomycetidae</taxon>
        <taxon>Mycosphaerellales</taxon>
        <taxon>Mycosphaerellaceae</taxon>
        <taxon>Cercospora</taxon>
    </lineage>
</organism>
<reference evidence="5" key="1">
    <citation type="journal article" date="2017" name="bioRxiv">
        <title>Conservation of a gene cluster reveals novel cercosporin biosynthetic mechanisms and extends production to the genus Colletotrichum.</title>
        <authorList>
            <person name="de Jonge R."/>
            <person name="Ebert M.K."/>
            <person name="Huitt-Roehl C.R."/>
            <person name="Pal P."/>
            <person name="Suttle J.C."/>
            <person name="Spanner R.E."/>
            <person name="Neubauer J.D."/>
            <person name="Jurick W.M.II."/>
            <person name="Stott K.A."/>
            <person name="Secor G.A."/>
            <person name="Thomma B.P.H.J."/>
            <person name="Van de Peer Y."/>
            <person name="Townsend C.A."/>
            <person name="Bolton M.D."/>
        </authorList>
    </citation>
    <scope>NUCLEOTIDE SEQUENCE [LARGE SCALE GENOMIC DNA]</scope>
    <source>
        <strain evidence="5">CBS538.71</strain>
    </source>
</reference>
<dbReference type="PANTHER" id="PTHR40841:SF2">
    <property type="entry name" value="SIDEROPHORE-DEGRADING ESTERASE (EUROFUNG)"/>
    <property type="match status" value="1"/>
</dbReference>
<evidence type="ECO:0000256" key="3">
    <source>
        <dbReference type="SAM" id="MobiDB-lite"/>
    </source>
</evidence>
<protein>
    <submittedName>
        <fullName evidence="4">Uncharacterized protein</fullName>
    </submittedName>
</protein>
<dbReference type="PANTHER" id="PTHR40841">
    <property type="entry name" value="SIDEROPHORE TRIACETYLFUSARININE C ESTERASE"/>
    <property type="match status" value="1"/>
</dbReference>